<gene>
    <name evidence="9" type="primary">ynfF_5</name>
    <name evidence="9" type="ORF">SDC9_52568</name>
</gene>
<evidence type="ECO:0000256" key="1">
    <source>
        <dbReference type="ARBA" id="ARBA00001942"/>
    </source>
</evidence>
<comment type="caution">
    <text evidence="9">The sequence shown here is derived from an EMBL/GenBank/DDBJ whole genome shotgun (WGS) entry which is preliminary data.</text>
</comment>
<dbReference type="Gene3D" id="2.40.40.20">
    <property type="match status" value="1"/>
</dbReference>
<dbReference type="SUPFAM" id="SSF50692">
    <property type="entry name" value="ADC-like"/>
    <property type="match status" value="1"/>
</dbReference>
<dbReference type="PANTHER" id="PTHR43742:SF6">
    <property type="entry name" value="OXIDOREDUCTASE YYAE-RELATED"/>
    <property type="match status" value="1"/>
</dbReference>
<dbReference type="GO" id="GO:0051536">
    <property type="term" value="F:iron-sulfur cluster binding"/>
    <property type="evidence" value="ECO:0007669"/>
    <property type="project" value="UniProtKB-KW"/>
</dbReference>
<dbReference type="InterPro" id="IPR050612">
    <property type="entry name" value="Prok_Mopterin_Oxidored"/>
</dbReference>
<dbReference type="SMART" id="SM00926">
    <property type="entry name" value="Molybdop_Fe4S4"/>
    <property type="match status" value="1"/>
</dbReference>
<dbReference type="GO" id="GO:0046872">
    <property type="term" value="F:metal ion binding"/>
    <property type="evidence" value="ECO:0007669"/>
    <property type="project" value="UniProtKB-KW"/>
</dbReference>
<proteinExistence type="inferred from homology"/>
<comment type="cofactor">
    <cofactor evidence="1">
        <name>Mo-bis(molybdopterin guanine dinucleotide)</name>
        <dbReference type="ChEBI" id="CHEBI:60539"/>
    </cofactor>
</comment>
<evidence type="ECO:0000256" key="2">
    <source>
        <dbReference type="ARBA" id="ARBA00010312"/>
    </source>
</evidence>
<dbReference type="GO" id="GO:0043546">
    <property type="term" value="F:molybdopterin cofactor binding"/>
    <property type="evidence" value="ECO:0007669"/>
    <property type="project" value="InterPro"/>
</dbReference>
<feature type="domain" description="4Fe-4S Mo/W bis-MGD-type" evidence="8">
    <location>
        <begin position="3"/>
        <end position="60"/>
    </location>
</feature>
<evidence type="ECO:0000313" key="9">
    <source>
        <dbReference type="EMBL" id="MPM06269.1"/>
    </source>
</evidence>
<dbReference type="InterPro" id="IPR009010">
    <property type="entry name" value="Asp_de-COase-like_dom_sf"/>
</dbReference>
<dbReference type="PANTHER" id="PTHR43742">
    <property type="entry name" value="TRIMETHYLAMINE-N-OXIDE REDUCTASE"/>
    <property type="match status" value="1"/>
</dbReference>
<dbReference type="Gene3D" id="3.30.2070.10">
    <property type="entry name" value="Formate dehydrogenase/DMSO reductase"/>
    <property type="match status" value="1"/>
</dbReference>
<dbReference type="EMBL" id="VSSQ01001213">
    <property type="protein sequence ID" value="MPM06269.1"/>
    <property type="molecule type" value="Genomic_DNA"/>
</dbReference>
<dbReference type="Pfam" id="PF04879">
    <property type="entry name" value="Molybdop_Fe4S4"/>
    <property type="match status" value="1"/>
</dbReference>
<dbReference type="Pfam" id="PF01568">
    <property type="entry name" value="Molydop_binding"/>
    <property type="match status" value="1"/>
</dbReference>
<dbReference type="Gene3D" id="3.40.228.10">
    <property type="entry name" value="Dimethylsulfoxide Reductase, domain 2"/>
    <property type="match status" value="1"/>
</dbReference>
<sequence length="676" mass="76863">MYVQTTRNICTRNCYDTCSILAHVENGRLVKVSGDFQQLYTLGTLCSKGYSYVDYVYHPDRILYPLHQIPRGSGKWQRITWDEAIQEISAHILKIYKETGNFLPLAFLRGTGSSGVLAQALLYMLSSLGSITEIENLGVGVAGQDSCMLDFGKFVPKDPEEMKNTDLVILWGVNPASTAIHQMRILQKIRREDGKVILIDVFPSRSVNHVDDYIQIRPGGDGALALAILRELLYKNSIDYRFIIEESEGWENFRDWLLEFDPEVLYRASGISREKITFLADKIRNSCSAAFWIGKGLQFYSNSGQNIRAIQALAVAGGLMEEPGGGVYTAYNCNRFGNEVWQSILNENKEHDNRRLSFQSLTTEFAAFNPGVRMLWVTQSNPLAQGIDLHTFRENLNQLELIVTTEHFLTETARISDIVLPATTLFETEDIVIGRWHKWLGLNEQAIQPLGESRSELEIARELSRVLNKEVMGICPFPDERTSKEWLNLILNPQRYLELGIENYEQLKDGPRKIILSGVDLTPEKDKRYRFLVPEAIEQGWPEIPSLVEPIEPPASYPYRFICVHKVERFNSQLGNLSWLREGQEHEGILLGEELAQLKGIVTGNHVTVYNQYSEVVLTAKVSQDIPDKVLICTARQDINGKSINNLVSNKETDLKRLFKKFPGFAYHDCFVNVAR</sequence>
<evidence type="ECO:0000259" key="8">
    <source>
        <dbReference type="PROSITE" id="PS51669"/>
    </source>
</evidence>
<organism evidence="9">
    <name type="scientific">bioreactor metagenome</name>
    <dbReference type="NCBI Taxonomy" id="1076179"/>
    <lineage>
        <taxon>unclassified sequences</taxon>
        <taxon>metagenomes</taxon>
        <taxon>ecological metagenomes</taxon>
    </lineage>
</organism>
<dbReference type="SUPFAM" id="SSF53706">
    <property type="entry name" value="Formate dehydrogenase/DMSO reductase, domains 1-3"/>
    <property type="match status" value="1"/>
</dbReference>
<dbReference type="PROSITE" id="PS00490">
    <property type="entry name" value="MOLYBDOPTERIN_PROK_2"/>
    <property type="match status" value="1"/>
</dbReference>
<dbReference type="InterPro" id="IPR006655">
    <property type="entry name" value="Mopterin_OxRdtase_prok_CS"/>
</dbReference>
<dbReference type="Gene3D" id="2.20.25.90">
    <property type="entry name" value="ADC-like domains"/>
    <property type="match status" value="1"/>
</dbReference>
<dbReference type="GO" id="GO:0016491">
    <property type="term" value="F:oxidoreductase activity"/>
    <property type="evidence" value="ECO:0007669"/>
    <property type="project" value="UniProtKB-KW"/>
</dbReference>
<evidence type="ECO:0000256" key="3">
    <source>
        <dbReference type="ARBA" id="ARBA00022505"/>
    </source>
</evidence>
<dbReference type="Pfam" id="PF00384">
    <property type="entry name" value="Molybdopterin"/>
    <property type="match status" value="1"/>
</dbReference>
<dbReference type="PROSITE" id="PS51669">
    <property type="entry name" value="4FE4S_MOW_BIS_MGD"/>
    <property type="match status" value="1"/>
</dbReference>
<evidence type="ECO:0000256" key="7">
    <source>
        <dbReference type="ARBA" id="ARBA00023014"/>
    </source>
</evidence>
<protein>
    <submittedName>
        <fullName evidence="9">Putative dimethyl sulfoxide reductase chain YnfF</fullName>
        <ecNumber evidence="9">1.8.99.-</ecNumber>
    </submittedName>
</protein>
<evidence type="ECO:0000256" key="4">
    <source>
        <dbReference type="ARBA" id="ARBA00022723"/>
    </source>
</evidence>
<dbReference type="Gene3D" id="3.40.50.740">
    <property type="match status" value="1"/>
</dbReference>
<dbReference type="InterPro" id="IPR006657">
    <property type="entry name" value="MoPterin_dinucl-bd_dom"/>
</dbReference>
<keyword evidence="5 9" id="KW-0560">Oxidoreductase</keyword>
<comment type="similarity">
    <text evidence="2">Belongs to the prokaryotic molybdopterin-containing oxidoreductase family.</text>
</comment>
<evidence type="ECO:0000256" key="5">
    <source>
        <dbReference type="ARBA" id="ARBA00023002"/>
    </source>
</evidence>
<keyword evidence="6" id="KW-0408">Iron</keyword>
<dbReference type="EC" id="1.8.99.-" evidence="9"/>
<keyword evidence="7" id="KW-0411">Iron-sulfur</keyword>
<evidence type="ECO:0000256" key="6">
    <source>
        <dbReference type="ARBA" id="ARBA00023004"/>
    </source>
</evidence>
<accession>A0A644WRE2</accession>
<dbReference type="InterPro" id="IPR006963">
    <property type="entry name" value="Mopterin_OxRdtase_4Fe-4S_dom"/>
</dbReference>
<reference evidence="9" key="1">
    <citation type="submission" date="2019-08" db="EMBL/GenBank/DDBJ databases">
        <authorList>
            <person name="Kucharzyk K."/>
            <person name="Murdoch R.W."/>
            <person name="Higgins S."/>
            <person name="Loffler F."/>
        </authorList>
    </citation>
    <scope>NUCLEOTIDE SEQUENCE</scope>
</reference>
<dbReference type="AlphaFoldDB" id="A0A644WRE2"/>
<dbReference type="InterPro" id="IPR006656">
    <property type="entry name" value="Mopterin_OxRdtase"/>
</dbReference>
<keyword evidence="3" id="KW-0500">Molybdenum</keyword>
<keyword evidence="4" id="KW-0479">Metal-binding</keyword>
<name>A0A644WRE2_9ZZZZ</name>